<gene>
    <name evidence="2" type="ORF">HPO_03404</name>
</gene>
<dbReference type="Proteomes" id="UP000027100">
    <property type="component" value="Unassembled WGS sequence"/>
</dbReference>
<feature type="domain" description="Nucleotidyltransferase-like" evidence="1">
    <location>
        <begin position="114"/>
        <end position="307"/>
    </location>
</feature>
<organism evidence="2 3">
    <name type="scientific">Hyphomonas polymorpha PS728</name>
    <dbReference type="NCBI Taxonomy" id="1280954"/>
    <lineage>
        <taxon>Bacteria</taxon>
        <taxon>Pseudomonadati</taxon>
        <taxon>Pseudomonadota</taxon>
        <taxon>Alphaproteobacteria</taxon>
        <taxon>Hyphomonadales</taxon>
        <taxon>Hyphomonadaceae</taxon>
        <taxon>Hyphomonas</taxon>
    </lineage>
</organism>
<dbReference type="PATRIC" id="fig|1280954.3.peg.695"/>
<dbReference type="AlphaFoldDB" id="A0A062VHG7"/>
<evidence type="ECO:0000313" key="2">
    <source>
        <dbReference type="EMBL" id="KCZ99906.1"/>
    </source>
</evidence>
<protein>
    <recommendedName>
        <fullName evidence="1">Nucleotidyltransferase-like domain-containing protein</fullName>
    </recommendedName>
</protein>
<evidence type="ECO:0000259" key="1">
    <source>
        <dbReference type="Pfam" id="PF12281"/>
    </source>
</evidence>
<name>A0A062VHG7_9PROT</name>
<proteinExistence type="predicted"/>
<reference evidence="2 3" key="1">
    <citation type="journal article" date="2014" name="Antonie Van Leeuwenhoek">
        <title>Hyphomonas beringensis sp. nov. and Hyphomonas chukchiensis sp. nov., isolated from surface seawater of the Bering Sea and Chukchi Sea.</title>
        <authorList>
            <person name="Li C."/>
            <person name="Lai Q."/>
            <person name="Li G."/>
            <person name="Dong C."/>
            <person name="Wang J."/>
            <person name="Liao Y."/>
            <person name="Shao Z."/>
        </authorList>
    </citation>
    <scope>NUCLEOTIDE SEQUENCE [LARGE SCALE GENOMIC DNA]</scope>
    <source>
        <strain evidence="2 3">PS728</strain>
    </source>
</reference>
<dbReference type="eggNOG" id="COG5397">
    <property type="taxonomic scope" value="Bacteria"/>
</dbReference>
<comment type="caution">
    <text evidence="2">The sequence shown here is derived from an EMBL/GenBank/DDBJ whole genome shotgun (WGS) entry which is preliminary data.</text>
</comment>
<accession>A0A062VHG7</accession>
<sequence>MAVKPFSDEQLRTLINLRQRYDVWMEAERRLADMSYDLRRKTVDGKTYLYEIFDHRGNGRSLGRMNDALEERFSAYREAKQGAQTQRDAARSMLNESARLYRALRLPMLSSGAGPILQECDRRALLGSHLLVVGTNALAAYSIEAAGFLTGAPDETDDFDLAWSATEVQEGELPVWTMLKAVDPTFTVNTERTFQARNAKAYEVEILVAPSRHATMGRNDQPKPVPLPEQEWLLLGSPVDQVAVCRDGTPVRIVAPDPRWFALQKLWMSEQAKRNPLKRPKDRRQGIALLNAVQAMMPQYPLNEVFESGIPEDLLRFYDDWRSGRLT</sequence>
<evidence type="ECO:0000313" key="3">
    <source>
        <dbReference type="Proteomes" id="UP000027100"/>
    </source>
</evidence>
<dbReference type="OrthoDB" id="8250574at2"/>
<dbReference type="STRING" id="1280954.HPO_03404"/>
<dbReference type="RefSeq" id="WP_035594488.1">
    <property type="nucleotide sequence ID" value="NZ_ARYM01000003.1"/>
</dbReference>
<dbReference type="EMBL" id="ARYM01000003">
    <property type="protein sequence ID" value="KCZ99906.1"/>
    <property type="molecule type" value="Genomic_DNA"/>
</dbReference>
<keyword evidence="3" id="KW-1185">Reference proteome</keyword>
<dbReference type="Pfam" id="PF12281">
    <property type="entry name" value="NTP_transf_8"/>
    <property type="match status" value="1"/>
</dbReference>
<dbReference type="InterPro" id="IPR058575">
    <property type="entry name" value="NTP_transf_8_dom"/>
</dbReference>